<proteinExistence type="predicted"/>
<dbReference type="EMBL" id="AP019300">
    <property type="protein sequence ID" value="BBH01707.1"/>
    <property type="molecule type" value="Genomic_DNA"/>
</dbReference>
<evidence type="ECO:0008006" key="2">
    <source>
        <dbReference type="Google" id="ProtNLM"/>
    </source>
</evidence>
<dbReference type="PANTHER" id="PTHR11439">
    <property type="entry name" value="GAG-POL-RELATED RETROTRANSPOSON"/>
    <property type="match status" value="1"/>
</dbReference>
<dbReference type="PANTHER" id="PTHR11439:SF517">
    <property type="entry name" value="CYSTEINE-RICH RLK (RECEPTOR-LIKE PROTEIN KINASE) 8"/>
    <property type="match status" value="1"/>
</dbReference>
<protein>
    <recommendedName>
        <fullName evidence="2">Transposable element protein</fullName>
    </recommendedName>
</protein>
<gene>
    <name evidence="1" type="ORF">Prudu_012069</name>
</gene>
<accession>A0A4Y1RCK1</accession>
<sequence length="101" mass="11458">MYLTATRHDLMFAMNLISRYMESPTELHFQAAKRVLRYLKGTPDLGLFYKKKTGAKLMGFSDSDYAGDLNDRKSTYGYVFLLSSADVESSRKQPVVTLSTT</sequence>
<reference evidence="1" key="1">
    <citation type="journal article" date="2019" name="Science">
        <title>Mutation of a bHLH transcription factor allowed almond domestication.</title>
        <authorList>
            <person name="Sanchez-Perez R."/>
            <person name="Pavan S."/>
            <person name="Mazzeo R."/>
            <person name="Moldovan C."/>
            <person name="Aiese Cigliano R."/>
            <person name="Del Cueto J."/>
            <person name="Ricciardi F."/>
            <person name="Lotti C."/>
            <person name="Ricciardi L."/>
            <person name="Dicenta F."/>
            <person name="Lopez-Marques R.L."/>
            <person name="Lindberg Moller B."/>
        </authorList>
    </citation>
    <scope>NUCLEOTIDE SEQUENCE</scope>
</reference>
<organism evidence="1">
    <name type="scientific">Prunus dulcis</name>
    <name type="common">Almond</name>
    <name type="synonym">Amygdalus dulcis</name>
    <dbReference type="NCBI Taxonomy" id="3755"/>
    <lineage>
        <taxon>Eukaryota</taxon>
        <taxon>Viridiplantae</taxon>
        <taxon>Streptophyta</taxon>
        <taxon>Embryophyta</taxon>
        <taxon>Tracheophyta</taxon>
        <taxon>Spermatophyta</taxon>
        <taxon>Magnoliopsida</taxon>
        <taxon>eudicotyledons</taxon>
        <taxon>Gunneridae</taxon>
        <taxon>Pentapetalae</taxon>
        <taxon>rosids</taxon>
        <taxon>fabids</taxon>
        <taxon>Rosales</taxon>
        <taxon>Rosaceae</taxon>
        <taxon>Amygdaloideae</taxon>
        <taxon>Amygdaleae</taxon>
        <taxon>Prunus</taxon>
    </lineage>
</organism>
<dbReference type="AlphaFoldDB" id="A0A4Y1RCK1"/>
<evidence type="ECO:0000313" key="1">
    <source>
        <dbReference type="EMBL" id="BBH01707.1"/>
    </source>
</evidence>
<name>A0A4Y1RCK1_PRUDU</name>